<dbReference type="RefSeq" id="WP_135414012.1">
    <property type="nucleotide sequence ID" value="NZ_SRLB01000005.1"/>
</dbReference>
<dbReference type="AlphaFoldDB" id="A0A4Z0NTP2"/>
<feature type="chain" id="PRO_5021380109" evidence="1">
    <location>
        <begin position="30"/>
        <end position="69"/>
    </location>
</feature>
<name>A0A4Z0NTP2_9HYPH</name>
<dbReference type="OrthoDB" id="8005445at2"/>
<evidence type="ECO:0000256" key="1">
    <source>
        <dbReference type="SAM" id="SignalP"/>
    </source>
</evidence>
<keyword evidence="1" id="KW-0732">Signal</keyword>
<dbReference type="Proteomes" id="UP000297535">
    <property type="component" value="Unassembled WGS sequence"/>
</dbReference>
<accession>A0A4Z0NTP2</accession>
<protein>
    <submittedName>
        <fullName evidence="2">Uncharacterized protein</fullName>
    </submittedName>
</protein>
<sequence length="69" mass="7370">MLRLFALGIIVTAAALVLAALLRPPATQAQEEEAYCRPPLKFAAGACVASCPAGYEDRGRTCVYRSLSR</sequence>
<dbReference type="EMBL" id="SRLB01000005">
    <property type="protein sequence ID" value="TGE00547.1"/>
    <property type="molecule type" value="Genomic_DNA"/>
</dbReference>
<feature type="signal peptide" evidence="1">
    <location>
        <begin position="1"/>
        <end position="29"/>
    </location>
</feature>
<comment type="caution">
    <text evidence="2">The sequence shown here is derived from an EMBL/GenBank/DDBJ whole genome shotgun (WGS) entry which is preliminary data.</text>
</comment>
<keyword evidence="3" id="KW-1185">Reference proteome</keyword>
<evidence type="ECO:0000313" key="3">
    <source>
        <dbReference type="Proteomes" id="UP000297535"/>
    </source>
</evidence>
<proteinExistence type="predicted"/>
<evidence type="ECO:0000313" key="2">
    <source>
        <dbReference type="EMBL" id="TGE00547.1"/>
    </source>
</evidence>
<organism evidence="2 3">
    <name type="scientific">Methylobacterium nonmethylotrophicum</name>
    <dbReference type="NCBI Taxonomy" id="1141884"/>
    <lineage>
        <taxon>Bacteria</taxon>
        <taxon>Pseudomonadati</taxon>
        <taxon>Pseudomonadota</taxon>
        <taxon>Alphaproteobacteria</taxon>
        <taxon>Hyphomicrobiales</taxon>
        <taxon>Methylobacteriaceae</taxon>
        <taxon>Methylobacterium</taxon>
    </lineage>
</organism>
<reference evidence="2 3" key="1">
    <citation type="submission" date="2019-04" db="EMBL/GenBank/DDBJ databases">
        <authorList>
            <person name="Feng G."/>
            <person name="Zhu H."/>
        </authorList>
    </citation>
    <scope>NUCLEOTIDE SEQUENCE [LARGE SCALE GENOMIC DNA]</scope>
    <source>
        <strain evidence="2 3">6HR-1</strain>
    </source>
</reference>
<gene>
    <name evidence="2" type="ORF">EU555_07280</name>
</gene>